<evidence type="ECO:0000313" key="3">
    <source>
        <dbReference type="Proteomes" id="UP000029096"/>
    </source>
</evidence>
<sequence>MSSSTTGAAAVRRKIESLSTMLNLPTARRALGLMEGEHRTARRGGDDDPMSIRDYTAEDESRLIDWKASARNGRPMVLEREHLSTSRIYLMLNVGVSMNGTCENGETAGEVAANALCTFAALSARRHDEIHLVFADGVTIASKPFRGGLGTFERELDGRLDQGFTGSDNIAALFDYAKTLNDHGSIVVIATEEHELDSVEPTAIRRVAADHPLVVVSVSTLNPFRRHHLGAVTDGSSGRRVPAFLINEQSATAHDAHREYLARRLEGELKRNGARLIRAGSSQAMLSSFVTTLSKASNWGGTGLERNA</sequence>
<keyword evidence="3" id="KW-1185">Reference proteome</keyword>
<dbReference type="PANTHER" id="PTHR33608:SF3">
    <property type="entry name" value="SLR2013 PROTEIN"/>
    <property type="match status" value="1"/>
</dbReference>
<dbReference type="AlphaFoldDB" id="A0A086ZFU1"/>
<evidence type="ECO:0000259" key="1">
    <source>
        <dbReference type="Pfam" id="PF01882"/>
    </source>
</evidence>
<comment type="caution">
    <text evidence="2">The sequence shown here is derived from an EMBL/GenBank/DDBJ whole genome shotgun (WGS) entry which is preliminary data.</text>
</comment>
<dbReference type="Proteomes" id="UP000029096">
    <property type="component" value="Unassembled WGS sequence"/>
</dbReference>
<dbReference type="eggNOG" id="COG1721">
    <property type="taxonomic scope" value="Bacteria"/>
</dbReference>
<protein>
    <recommendedName>
        <fullName evidence="1">DUF58 domain-containing protein</fullName>
    </recommendedName>
</protein>
<dbReference type="OrthoDB" id="9776116at2"/>
<dbReference type="Pfam" id="PF01882">
    <property type="entry name" value="DUF58"/>
    <property type="match status" value="1"/>
</dbReference>
<dbReference type="EMBL" id="JGYP01000002">
    <property type="protein sequence ID" value="KFI45391.1"/>
    <property type="molecule type" value="Genomic_DNA"/>
</dbReference>
<dbReference type="PANTHER" id="PTHR33608">
    <property type="entry name" value="BLL2464 PROTEIN"/>
    <property type="match status" value="1"/>
</dbReference>
<gene>
    <name evidence="2" type="ORF">BBOH_1200</name>
</gene>
<evidence type="ECO:0000313" key="2">
    <source>
        <dbReference type="EMBL" id="KFI45391.1"/>
    </source>
</evidence>
<dbReference type="RefSeq" id="WP_033521181.1">
    <property type="nucleotide sequence ID" value="NZ_JDUS01000005.1"/>
</dbReference>
<reference evidence="2 3" key="1">
    <citation type="submission" date="2014-03" db="EMBL/GenBank/DDBJ databases">
        <title>Genomics of Bifidobacteria.</title>
        <authorList>
            <person name="Ventura M."/>
            <person name="Milani C."/>
            <person name="Lugli G.A."/>
        </authorList>
    </citation>
    <scope>NUCLEOTIDE SEQUENCE [LARGE SCALE GENOMIC DNA]</scope>
    <source>
        <strain evidence="2 3">DSM 22767</strain>
    </source>
</reference>
<organism evidence="2 3">
    <name type="scientific">Bifidobacterium bohemicum DSM 22767</name>
    <dbReference type="NCBI Taxonomy" id="1437606"/>
    <lineage>
        <taxon>Bacteria</taxon>
        <taxon>Bacillati</taxon>
        <taxon>Actinomycetota</taxon>
        <taxon>Actinomycetes</taxon>
        <taxon>Bifidobacteriales</taxon>
        <taxon>Bifidobacteriaceae</taxon>
        <taxon>Bifidobacterium</taxon>
    </lineage>
</organism>
<dbReference type="InterPro" id="IPR002881">
    <property type="entry name" value="DUF58"/>
</dbReference>
<proteinExistence type="predicted"/>
<accession>A0A086ZFU1</accession>
<dbReference type="STRING" id="1437606.BBOH_1200"/>
<feature type="domain" description="DUF58" evidence="1">
    <location>
        <begin position="52"/>
        <end position="218"/>
    </location>
</feature>
<name>A0A086ZFU1_9BIFI</name>